<reference evidence="11 12" key="1">
    <citation type="submission" date="2016-11" db="EMBL/GenBank/DDBJ databases">
        <authorList>
            <person name="Jaros S."/>
            <person name="Januszkiewicz K."/>
            <person name="Wedrychowicz H."/>
        </authorList>
    </citation>
    <scope>NUCLEOTIDE SEQUENCE [LARGE SCALE GENOMIC DNA]</scope>
    <source>
        <strain evidence="11 12">GAS138</strain>
    </source>
</reference>
<keyword evidence="4" id="KW-0808">Transferase</keyword>
<gene>
    <name evidence="11" type="ORF">SAMN05443248_0408</name>
</gene>
<dbReference type="SMART" id="SM00388">
    <property type="entry name" value="HisKA"/>
    <property type="match status" value="1"/>
</dbReference>
<dbReference type="Gene3D" id="3.30.565.10">
    <property type="entry name" value="Histidine kinase-like ATPase, C-terminal domain"/>
    <property type="match status" value="1"/>
</dbReference>
<feature type="region of interest" description="Disordered" evidence="9">
    <location>
        <begin position="1"/>
        <end position="30"/>
    </location>
</feature>
<dbReference type="EMBL" id="LT670817">
    <property type="protein sequence ID" value="SHG13422.1"/>
    <property type="molecule type" value="Genomic_DNA"/>
</dbReference>
<dbReference type="InterPro" id="IPR003594">
    <property type="entry name" value="HATPase_dom"/>
</dbReference>
<dbReference type="CDD" id="cd00082">
    <property type="entry name" value="HisKA"/>
    <property type="match status" value="1"/>
</dbReference>
<evidence type="ECO:0000256" key="8">
    <source>
        <dbReference type="ARBA" id="ARBA00023012"/>
    </source>
</evidence>
<dbReference type="InterPro" id="IPR003018">
    <property type="entry name" value="GAF"/>
</dbReference>
<keyword evidence="6 11" id="KW-0418">Kinase</keyword>
<protein>
    <recommendedName>
        <fullName evidence="2">histidine kinase</fullName>
        <ecNumber evidence="2">2.7.13.3</ecNumber>
    </recommendedName>
</protein>
<dbReference type="SUPFAM" id="SSF55874">
    <property type="entry name" value="ATPase domain of HSP90 chaperone/DNA topoisomerase II/histidine kinase"/>
    <property type="match status" value="1"/>
</dbReference>
<dbReference type="PANTHER" id="PTHR43065">
    <property type="entry name" value="SENSOR HISTIDINE KINASE"/>
    <property type="match status" value="1"/>
</dbReference>
<comment type="catalytic activity">
    <reaction evidence="1">
        <text>ATP + protein L-histidine = ADP + protein N-phospho-L-histidine.</text>
        <dbReference type="EC" id="2.7.13.3"/>
    </reaction>
</comment>
<dbReference type="Pfam" id="PF02518">
    <property type="entry name" value="HATPase_c"/>
    <property type="match status" value="1"/>
</dbReference>
<dbReference type="SMART" id="SM00387">
    <property type="entry name" value="HATPase_c"/>
    <property type="match status" value="1"/>
</dbReference>
<dbReference type="SUPFAM" id="SSF47384">
    <property type="entry name" value="Homodimeric domain of signal transducing histidine kinase"/>
    <property type="match status" value="1"/>
</dbReference>
<dbReference type="PROSITE" id="PS50109">
    <property type="entry name" value="HIS_KIN"/>
    <property type="match status" value="1"/>
</dbReference>
<evidence type="ECO:0000313" key="11">
    <source>
        <dbReference type="EMBL" id="SHG13422.1"/>
    </source>
</evidence>
<evidence type="ECO:0000256" key="3">
    <source>
        <dbReference type="ARBA" id="ARBA00022553"/>
    </source>
</evidence>
<keyword evidence="7" id="KW-0067">ATP-binding</keyword>
<keyword evidence="5" id="KW-0547">Nucleotide-binding</keyword>
<dbReference type="EC" id="2.7.13.3" evidence="2"/>
<keyword evidence="8" id="KW-0902">Two-component regulatory system</keyword>
<accession>A0A1M5HC85</accession>
<dbReference type="Pfam" id="PF00512">
    <property type="entry name" value="HisKA"/>
    <property type="match status" value="1"/>
</dbReference>
<dbReference type="PANTHER" id="PTHR43065:SF10">
    <property type="entry name" value="PEROXIDE STRESS-ACTIVATED HISTIDINE KINASE MAK3"/>
    <property type="match status" value="1"/>
</dbReference>
<dbReference type="SMART" id="SM00065">
    <property type="entry name" value="GAF"/>
    <property type="match status" value="1"/>
</dbReference>
<dbReference type="InterPro" id="IPR005467">
    <property type="entry name" value="His_kinase_dom"/>
</dbReference>
<evidence type="ECO:0000256" key="1">
    <source>
        <dbReference type="ARBA" id="ARBA00000085"/>
    </source>
</evidence>
<dbReference type="InterPro" id="IPR004358">
    <property type="entry name" value="Sig_transdc_His_kin-like_C"/>
</dbReference>
<dbReference type="OrthoDB" id="9789238at2"/>
<dbReference type="GO" id="GO:0005524">
    <property type="term" value="F:ATP binding"/>
    <property type="evidence" value="ECO:0007669"/>
    <property type="project" value="UniProtKB-KW"/>
</dbReference>
<dbReference type="InterPro" id="IPR036097">
    <property type="entry name" value="HisK_dim/P_sf"/>
</dbReference>
<evidence type="ECO:0000256" key="7">
    <source>
        <dbReference type="ARBA" id="ARBA00022840"/>
    </source>
</evidence>
<evidence type="ECO:0000256" key="9">
    <source>
        <dbReference type="SAM" id="MobiDB-lite"/>
    </source>
</evidence>
<dbReference type="SUPFAM" id="SSF55781">
    <property type="entry name" value="GAF domain-like"/>
    <property type="match status" value="1"/>
</dbReference>
<dbReference type="Gene3D" id="1.10.287.130">
    <property type="match status" value="1"/>
</dbReference>
<evidence type="ECO:0000259" key="10">
    <source>
        <dbReference type="PROSITE" id="PS50109"/>
    </source>
</evidence>
<dbReference type="Proteomes" id="UP000189796">
    <property type="component" value="Chromosome I"/>
</dbReference>
<feature type="domain" description="Histidine kinase" evidence="10">
    <location>
        <begin position="223"/>
        <end position="439"/>
    </location>
</feature>
<dbReference type="InterPro" id="IPR036890">
    <property type="entry name" value="HATPase_C_sf"/>
</dbReference>
<evidence type="ECO:0000313" key="12">
    <source>
        <dbReference type="Proteomes" id="UP000189796"/>
    </source>
</evidence>
<keyword evidence="3" id="KW-0597">Phosphoprotein</keyword>
<sequence length="443" mass="49154">MPKMKQPRLNQKTRRKRPRLPASARSKLQDELTEVTRHRAAISEVLRAIANSPHDLQPIFDTILESARCLCQAEVGSLRLSEQAGLRLVAATGNWPWPELLEHSSFVGQLAASRSPVHIPDQTAHELYRRGDDPYLLTTVNVWGFRTVLFIPMVKDEKVIGVFVVGRTRVQPFTDKQIELVTDFAAEAAIALQITRREREYREVQNELAHANRVATMGQLTASIAHELKQPLSAAATYGSASLGWLMRSPPEIDEAKRSVEHVIEDVMRASDVIDRIHGLVKKHAPRMEKLDINGAILEVVGLIRSEVMKNGVTARMELAECLPHIRGDRVQLQQVILNLMINSIQAMSDLAGGERKLDVTTELIASEGVGVAVRDSGPGFSAESLERLFAPFYTTKPNGMGMGLSICRSIIEDHGGRLWASRIEPQGALFQFTIPVAQPVKS</sequence>
<dbReference type="RefSeq" id="WP_079599805.1">
    <property type="nucleotide sequence ID" value="NZ_LT670817.1"/>
</dbReference>
<organism evidence="11 12">
    <name type="scientific">Bradyrhizobium erythrophlei</name>
    <dbReference type="NCBI Taxonomy" id="1437360"/>
    <lineage>
        <taxon>Bacteria</taxon>
        <taxon>Pseudomonadati</taxon>
        <taxon>Pseudomonadota</taxon>
        <taxon>Alphaproteobacteria</taxon>
        <taxon>Hyphomicrobiales</taxon>
        <taxon>Nitrobacteraceae</taxon>
        <taxon>Bradyrhizobium</taxon>
    </lineage>
</organism>
<evidence type="ECO:0000256" key="4">
    <source>
        <dbReference type="ARBA" id="ARBA00022679"/>
    </source>
</evidence>
<name>A0A1M5HC85_9BRAD</name>
<evidence type="ECO:0000256" key="5">
    <source>
        <dbReference type="ARBA" id="ARBA00022741"/>
    </source>
</evidence>
<dbReference type="PRINTS" id="PR00344">
    <property type="entry name" value="BCTRLSENSOR"/>
</dbReference>
<dbReference type="AlphaFoldDB" id="A0A1M5HC85"/>
<evidence type="ECO:0000256" key="2">
    <source>
        <dbReference type="ARBA" id="ARBA00012438"/>
    </source>
</evidence>
<dbReference type="InterPro" id="IPR003661">
    <property type="entry name" value="HisK_dim/P_dom"/>
</dbReference>
<dbReference type="Gene3D" id="3.30.450.40">
    <property type="match status" value="1"/>
</dbReference>
<proteinExistence type="predicted"/>
<evidence type="ECO:0000256" key="6">
    <source>
        <dbReference type="ARBA" id="ARBA00022777"/>
    </source>
</evidence>
<dbReference type="Pfam" id="PF01590">
    <property type="entry name" value="GAF"/>
    <property type="match status" value="1"/>
</dbReference>
<dbReference type="InterPro" id="IPR029016">
    <property type="entry name" value="GAF-like_dom_sf"/>
</dbReference>
<dbReference type="GO" id="GO:0000155">
    <property type="term" value="F:phosphorelay sensor kinase activity"/>
    <property type="evidence" value="ECO:0007669"/>
    <property type="project" value="InterPro"/>
</dbReference>